<dbReference type="PANTHER" id="PTHR35177:SF2">
    <property type="entry name" value="HYDROGENASE MATURATION FACTOR HYBG"/>
    <property type="match status" value="1"/>
</dbReference>
<dbReference type="AlphaFoldDB" id="A0A2G7HKQ3"/>
<protein>
    <submittedName>
        <fullName evidence="2">HypC/HybG/HupF family hydrogenase formation chaperone</fullName>
    </submittedName>
</protein>
<dbReference type="RefSeq" id="WP_058010014.1">
    <property type="nucleotide sequence ID" value="NZ_PEIK01000002.1"/>
</dbReference>
<evidence type="ECO:0000313" key="2">
    <source>
        <dbReference type="EMBL" id="PIH05664.1"/>
    </source>
</evidence>
<comment type="caution">
    <text evidence="2">The sequence shown here is derived from an EMBL/GenBank/DDBJ whole genome shotgun (WGS) entry which is preliminary data.</text>
</comment>
<gene>
    <name evidence="2" type="primary">hypC</name>
    <name evidence="2" type="ORF">CS538_04025</name>
</gene>
<organism evidence="2 3">
    <name type="scientific">Clostridium combesii</name>
    <dbReference type="NCBI Taxonomy" id="39481"/>
    <lineage>
        <taxon>Bacteria</taxon>
        <taxon>Bacillati</taxon>
        <taxon>Bacillota</taxon>
        <taxon>Clostridia</taxon>
        <taxon>Eubacteriales</taxon>
        <taxon>Clostridiaceae</taxon>
        <taxon>Clostridium</taxon>
    </lineage>
</organism>
<evidence type="ECO:0000313" key="3">
    <source>
        <dbReference type="Proteomes" id="UP000231322"/>
    </source>
</evidence>
<dbReference type="Pfam" id="PF01455">
    <property type="entry name" value="HupF_HypC"/>
    <property type="match status" value="1"/>
</dbReference>
<dbReference type="GO" id="GO:0005506">
    <property type="term" value="F:iron ion binding"/>
    <property type="evidence" value="ECO:0007669"/>
    <property type="project" value="TreeGrafter"/>
</dbReference>
<dbReference type="PROSITE" id="PS01097">
    <property type="entry name" value="HUPF_HYPC"/>
    <property type="match status" value="1"/>
</dbReference>
<dbReference type="NCBIfam" id="TIGR00074">
    <property type="entry name" value="hypC_hupF"/>
    <property type="match status" value="1"/>
</dbReference>
<dbReference type="PRINTS" id="PR00445">
    <property type="entry name" value="HUPFHYPC"/>
</dbReference>
<sequence>MCIAIPGKIVSIDGYYAITNTMGIESEINISLIENPSINDYVLIHAGCAIEKIDYEYFSYLEQTIKEALRSNKDG</sequence>
<name>A0A2G7HKQ3_9CLOT</name>
<keyword evidence="3" id="KW-1185">Reference proteome</keyword>
<dbReference type="PANTHER" id="PTHR35177">
    <property type="entry name" value="HYDROGENASE MATURATION FACTOR HYBG"/>
    <property type="match status" value="1"/>
</dbReference>
<dbReference type="EMBL" id="PEIK01000002">
    <property type="protein sequence ID" value="PIH05664.1"/>
    <property type="molecule type" value="Genomic_DNA"/>
</dbReference>
<evidence type="ECO:0000256" key="1">
    <source>
        <dbReference type="ARBA" id="ARBA00006018"/>
    </source>
</evidence>
<dbReference type="GO" id="GO:0051604">
    <property type="term" value="P:protein maturation"/>
    <property type="evidence" value="ECO:0007669"/>
    <property type="project" value="TreeGrafter"/>
</dbReference>
<dbReference type="SUPFAM" id="SSF159127">
    <property type="entry name" value="HupF/HypC-like"/>
    <property type="match status" value="1"/>
</dbReference>
<comment type="similarity">
    <text evidence="1">Belongs to the HupF/HypC family.</text>
</comment>
<dbReference type="Proteomes" id="UP000231322">
    <property type="component" value="Unassembled WGS sequence"/>
</dbReference>
<proteinExistence type="inferred from homology"/>
<dbReference type="GO" id="GO:1902670">
    <property type="term" value="F:carbon dioxide binding"/>
    <property type="evidence" value="ECO:0007669"/>
    <property type="project" value="TreeGrafter"/>
</dbReference>
<dbReference type="Gene3D" id="2.30.30.140">
    <property type="match status" value="1"/>
</dbReference>
<accession>A0A2G7HKQ3</accession>
<dbReference type="InterPro" id="IPR019812">
    <property type="entry name" value="Hydgase_assmbl_chp_CS"/>
</dbReference>
<reference evidence="2 3" key="1">
    <citation type="submission" date="2017-10" db="EMBL/GenBank/DDBJ databases">
        <title>Reclassification of Eubacterium combesii and discrepancies in the nomenclature of botulinum neurotoxin producing clostridia. Request for an Opinion.</title>
        <authorList>
            <person name="Dobritsa A.P."/>
            <person name="Kutumbaka K.K."/>
            <person name="Samadpour M."/>
        </authorList>
    </citation>
    <scope>NUCLEOTIDE SEQUENCE [LARGE SCALE GENOMIC DNA]</scope>
    <source>
        <strain evidence="2 3">DSM 20696</strain>
    </source>
</reference>
<dbReference type="InterPro" id="IPR001109">
    <property type="entry name" value="Hydrogenase_HupF/HypC"/>
</dbReference>